<comment type="caution">
    <text evidence="2">The sequence shown here is derived from an EMBL/GenBank/DDBJ whole genome shotgun (WGS) entry which is preliminary data.</text>
</comment>
<evidence type="ECO:0008006" key="4">
    <source>
        <dbReference type="Google" id="ProtNLM"/>
    </source>
</evidence>
<reference evidence="2 3" key="1">
    <citation type="submission" date="2018-07" db="EMBL/GenBank/DDBJ databases">
        <title>Draft genome sequence of Ancylomarina sp. M1P.</title>
        <authorList>
            <person name="Yadav S."/>
            <person name="Villanueva L."/>
            <person name="Damste J.S.S."/>
        </authorList>
    </citation>
    <scope>NUCLEOTIDE SEQUENCE [LARGE SCALE GENOMIC DNA]</scope>
    <source>
        <strain evidence="2 3">M1P</strain>
    </source>
</reference>
<proteinExistence type="predicted"/>
<accession>A0A425XXQ7</accession>
<dbReference type="EMBL" id="QQWG01000019">
    <property type="protein sequence ID" value="RRG19507.1"/>
    <property type="molecule type" value="Genomic_DNA"/>
</dbReference>
<evidence type="ECO:0000256" key="1">
    <source>
        <dbReference type="SAM" id="SignalP"/>
    </source>
</evidence>
<feature type="chain" id="PRO_5019430358" description="GLPGLI family protein" evidence="1">
    <location>
        <begin position="22"/>
        <end position="216"/>
    </location>
</feature>
<evidence type="ECO:0000313" key="3">
    <source>
        <dbReference type="Proteomes" id="UP000285794"/>
    </source>
</evidence>
<dbReference type="Proteomes" id="UP000285794">
    <property type="component" value="Unassembled WGS sequence"/>
</dbReference>
<name>A0A425XXQ7_9BACT</name>
<feature type="signal peptide" evidence="1">
    <location>
        <begin position="1"/>
        <end position="21"/>
    </location>
</feature>
<dbReference type="RefSeq" id="WP_125031691.1">
    <property type="nucleotide sequence ID" value="NZ_JAPXVP010000017.1"/>
</dbReference>
<protein>
    <recommendedName>
        <fullName evidence="4">GLPGLI family protein</fullName>
    </recommendedName>
</protein>
<keyword evidence="1" id="KW-0732">Signal</keyword>
<sequence>MNTKKNLIILLFLLIGSATFAQKHEATLFLKEGTKLKGLARIKADHTVKFRKDKNSEACIYTFREIRGLKIEEDYEQNTYHYKMIKKNMVMRPKLFKLCVKGKMSLYSLHHKYMHTVGGSGPITMAGPPGVGSVSMPGFPGHTMGGETTSYYICMNDNHIVEPVTKVGNGLGRSLRKTGLKFFKDCPVVAEKIRNKTYKKRDIELAVYEYNLHIGN</sequence>
<dbReference type="OrthoDB" id="1117699at2"/>
<evidence type="ECO:0000313" key="2">
    <source>
        <dbReference type="EMBL" id="RRG19507.1"/>
    </source>
</evidence>
<organism evidence="2 3">
    <name type="scientific">Ancylomarina euxinus</name>
    <dbReference type="NCBI Taxonomy" id="2283627"/>
    <lineage>
        <taxon>Bacteria</taxon>
        <taxon>Pseudomonadati</taxon>
        <taxon>Bacteroidota</taxon>
        <taxon>Bacteroidia</taxon>
        <taxon>Marinilabiliales</taxon>
        <taxon>Marinifilaceae</taxon>
        <taxon>Ancylomarina</taxon>
    </lineage>
</organism>
<dbReference type="AlphaFoldDB" id="A0A425XXQ7"/>
<gene>
    <name evidence="2" type="ORF">DWB61_14940</name>
</gene>
<keyword evidence="3" id="KW-1185">Reference proteome</keyword>